<dbReference type="InterPro" id="IPR036249">
    <property type="entry name" value="Thioredoxin-like_sf"/>
</dbReference>
<reference evidence="4 5" key="1">
    <citation type="submission" date="2023-09" db="EMBL/GenBank/DDBJ databases">
        <title>Description of three actinobacteria isolated from air of manufacturing shop in a pharmaceutical factory.</title>
        <authorList>
            <person name="Zhang D.-F."/>
        </authorList>
    </citation>
    <scope>NUCLEOTIDE SEQUENCE [LARGE SCALE GENOMIC DNA]</scope>
    <source>
        <strain evidence="4 5">LY-0111</strain>
    </source>
</reference>
<dbReference type="EMBL" id="JAVKGR010000009">
    <property type="protein sequence ID" value="MDR8019604.1"/>
    <property type="molecule type" value="Genomic_DNA"/>
</dbReference>
<feature type="domain" description="Thioredoxin-like fold" evidence="3">
    <location>
        <begin position="120"/>
        <end position="267"/>
    </location>
</feature>
<keyword evidence="2" id="KW-0472">Membrane</keyword>
<dbReference type="Pfam" id="PF13462">
    <property type="entry name" value="Thioredoxin_4"/>
    <property type="match status" value="1"/>
</dbReference>
<proteinExistence type="predicted"/>
<feature type="region of interest" description="Disordered" evidence="1">
    <location>
        <begin position="1"/>
        <end position="27"/>
    </location>
</feature>
<keyword evidence="5" id="KW-1185">Reference proteome</keyword>
<sequence length="285" mass="30950">MARHQNNEGLSARERARQMQQQQERRQKSSSVLLRVAVVVIAIAVVAGLTYFVIQQRQGGDTEAATQGEAPSAANEHAGVTLTSATEFVDGDDLGEVDAEDVPGGDGETPAGAQAREEGEAPHLIIYADPACVHCADFEEQNAEQIKEWVDSGDLTVEYRLVTYLDRGSQTNYSARANNAMMAVAEQSPENFLDYMTEIFSHQGTELSNDELASIAEDDFGVDISSAVDEGTYRAFAAYATADAQENGVEGTPTVYLDDEDWSSSETAFQEWAQNAIDEYQDEAA</sequence>
<protein>
    <submittedName>
        <fullName evidence="4">Thioredoxin domain-containing protein</fullName>
    </submittedName>
</protein>
<evidence type="ECO:0000259" key="3">
    <source>
        <dbReference type="Pfam" id="PF13462"/>
    </source>
</evidence>
<feature type="compositionally biased region" description="Basic and acidic residues" evidence="1">
    <location>
        <begin position="11"/>
        <end position="27"/>
    </location>
</feature>
<dbReference type="RefSeq" id="WP_310548599.1">
    <property type="nucleotide sequence ID" value="NZ_JAVKGR010000009.1"/>
</dbReference>
<keyword evidence="2" id="KW-0812">Transmembrane</keyword>
<keyword evidence="2" id="KW-1133">Transmembrane helix</keyword>
<evidence type="ECO:0000256" key="2">
    <source>
        <dbReference type="SAM" id="Phobius"/>
    </source>
</evidence>
<comment type="caution">
    <text evidence="4">The sequence shown here is derived from an EMBL/GenBank/DDBJ whole genome shotgun (WGS) entry which is preliminary data.</text>
</comment>
<name>A0ABU2DSY3_9MICC</name>
<dbReference type="SUPFAM" id="SSF52833">
    <property type="entry name" value="Thioredoxin-like"/>
    <property type="match status" value="1"/>
</dbReference>
<dbReference type="InterPro" id="IPR012336">
    <property type="entry name" value="Thioredoxin-like_fold"/>
</dbReference>
<feature type="transmembrane region" description="Helical" evidence="2">
    <location>
        <begin position="32"/>
        <end position="54"/>
    </location>
</feature>
<dbReference type="Gene3D" id="3.40.30.10">
    <property type="entry name" value="Glutaredoxin"/>
    <property type="match status" value="1"/>
</dbReference>
<dbReference type="Proteomes" id="UP001251870">
    <property type="component" value="Unassembled WGS sequence"/>
</dbReference>
<organism evidence="4 5">
    <name type="scientific">Nesterenkonia aerolata</name>
    <dbReference type="NCBI Taxonomy" id="3074079"/>
    <lineage>
        <taxon>Bacteria</taxon>
        <taxon>Bacillati</taxon>
        <taxon>Actinomycetota</taxon>
        <taxon>Actinomycetes</taxon>
        <taxon>Micrococcales</taxon>
        <taxon>Micrococcaceae</taxon>
        <taxon>Nesterenkonia</taxon>
    </lineage>
</organism>
<dbReference type="CDD" id="cd02972">
    <property type="entry name" value="DsbA_family"/>
    <property type="match status" value="1"/>
</dbReference>
<evidence type="ECO:0000313" key="4">
    <source>
        <dbReference type="EMBL" id="MDR8019604.1"/>
    </source>
</evidence>
<evidence type="ECO:0000313" key="5">
    <source>
        <dbReference type="Proteomes" id="UP001251870"/>
    </source>
</evidence>
<evidence type="ECO:0000256" key="1">
    <source>
        <dbReference type="SAM" id="MobiDB-lite"/>
    </source>
</evidence>
<accession>A0ABU2DSY3</accession>
<gene>
    <name evidence="4" type="ORF">RIL96_08510</name>
</gene>